<evidence type="ECO:0000256" key="3">
    <source>
        <dbReference type="ARBA" id="ARBA00022729"/>
    </source>
</evidence>
<feature type="domain" description="MucB/RseB C-terminal" evidence="7">
    <location>
        <begin position="248"/>
        <end position="348"/>
    </location>
</feature>
<dbReference type="InterPro" id="IPR033434">
    <property type="entry name" value="MucB/RseB_N"/>
</dbReference>
<dbReference type="InterPro" id="IPR038484">
    <property type="entry name" value="MucB/RseB_C_sf"/>
</dbReference>
<dbReference type="EMBL" id="NRJG01000124">
    <property type="protein sequence ID" value="RIY35733.1"/>
    <property type="molecule type" value="Genomic_DNA"/>
</dbReference>
<keyword evidence="9" id="KW-1185">Reference proteome</keyword>
<dbReference type="OrthoDB" id="7067274at2"/>
<evidence type="ECO:0000313" key="8">
    <source>
        <dbReference type="EMBL" id="RIY35733.1"/>
    </source>
</evidence>
<dbReference type="InterPro" id="IPR005588">
    <property type="entry name" value="MucB_RseB"/>
</dbReference>
<comment type="similarity">
    <text evidence="2">Belongs to the RseB family.</text>
</comment>
<protein>
    <recommendedName>
        <fullName evidence="10">Sigma E regulatory protein, MucB/RseB</fullName>
    </recommendedName>
</protein>
<reference evidence="8 9" key="1">
    <citation type="submission" date="2017-08" db="EMBL/GenBank/DDBJ databases">
        <title>Reclassification of Bisgaard taxon 37 and 44.</title>
        <authorList>
            <person name="Christensen H."/>
        </authorList>
    </citation>
    <scope>NUCLEOTIDE SEQUENCE [LARGE SCALE GENOMIC DNA]</scope>
    <source>
        <strain evidence="8 9">111</strain>
    </source>
</reference>
<feature type="signal peptide" evidence="5">
    <location>
        <begin position="1"/>
        <end position="24"/>
    </location>
</feature>
<dbReference type="GO" id="GO:0045152">
    <property type="term" value="F:antisigma factor binding"/>
    <property type="evidence" value="ECO:0007669"/>
    <property type="project" value="TreeGrafter"/>
</dbReference>
<evidence type="ECO:0000256" key="1">
    <source>
        <dbReference type="ARBA" id="ARBA00004418"/>
    </source>
</evidence>
<dbReference type="InterPro" id="IPR033436">
    <property type="entry name" value="MucB/RseB_C"/>
</dbReference>
<evidence type="ECO:0000256" key="5">
    <source>
        <dbReference type="SAM" id="SignalP"/>
    </source>
</evidence>
<evidence type="ECO:0000259" key="6">
    <source>
        <dbReference type="Pfam" id="PF03888"/>
    </source>
</evidence>
<evidence type="ECO:0000256" key="2">
    <source>
        <dbReference type="ARBA" id="ARBA00008150"/>
    </source>
</evidence>
<feature type="chain" id="PRO_5017315090" description="Sigma E regulatory protein, MucB/RseB" evidence="5">
    <location>
        <begin position="25"/>
        <end position="373"/>
    </location>
</feature>
<dbReference type="Proteomes" id="UP000265916">
    <property type="component" value="Unassembled WGS sequence"/>
</dbReference>
<dbReference type="Gene3D" id="3.30.200.100">
    <property type="entry name" value="MucB/RseB, C-terminal domain"/>
    <property type="match status" value="1"/>
</dbReference>
<name>A0A3A1YBT7_9GAMM</name>
<dbReference type="Pfam" id="PF17188">
    <property type="entry name" value="MucB_RseB_C"/>
    <property type="match status" value="1"/>
</dbReference>
<comment type="caution">
    <text evidence="8">The sequence shown here is derived from an EMBL/GenBank/DDBJ whole genome shotgun (WGS) entry which is preliminary data.</text>
</comment>
<gene>
    <name evidence="8" type="ORF">CKF58_06470</name>
</gene>
<dbReference type="GO" id="GO:0032885">
    <property type="term" value="P:regulation of polysaccharide biosynthetic process"/>
    <property type="evidence" value="ECO:0007669"/>
    <property type="project" value="TreeGrafter"/>
</dbReference>
<dbReference type="AlphaFoldDB" id="A0A3A1YBT7"/>
<evidence type="ECO:0000259" key="7">
    <source>
        <dbReference type="Pfam" id="PF17188"/>
    </source>
</evidence>
<evidence type="ECO:0000256" key="4">
    <source>
        <dbReference type="ARBA" id="ARBA00022764"/>
    </source>
</evidence>
<keyword evidence="4" id="KW-0574">Periplasm</keyword>
<organism evidence="8 9">
    <name type="scientific">Psittacicella hinzii</name>
    <dbReference type="NCBI Taxonomy" id="2028575"/>
    <lineage>
        <taxon>Bacteria</taxon>
        <taxon>Pseudomonadati</taxon>
        <taxon>Pseudomonadota</taxon>
        <taxon>Gammaproteobacteria</taxon>
        <taxon>Pasteurellales</taxon>
        <taxon>Psittacicellaceae</taxon>
        <taxon>Psittacicella</taxon>
    </lineage>
</organism>
<proteinExistence type="inferred from homology"/>
<dbReference type="PANTHER" id="PTHR38782">
    <property type="match status" value="1"/>
</dbReference>
<dbReference type="Pfam" id="PF03888">
    <property type="entry name" value="MucB_RseB"/>
    <property type="match status" value="1"/>
</dbReference>
<dbReference type="Gene3D" id="2.50.20.10">
    <property type="entry name" value="Lipoprotein localisation LolA/LolB/LppX"/>
    <property type="match status" value="1"/>
</dbReference>
<dbReference type="RefSeq" id="WP_119532142.1">
    <property type="nucleotide sequence ID" value="NZ_JBHSSP010000043.1"/>
</dbReference>
<feature type="domain" description="MucB/RseB N-terminal" evidence="6">
    <location>
        <begin position="51"/>
        <end position="190"/>
    </location>
</feature>
<keyword evidence="3 5" id="KW-0732">Signal</keyword>
<dbReference type="CDD" id="cd16327">
    <property type="entry name" value="RseB"/>
    <property type="match status" value="1"/>
</dbReference>
<dbReference type="PANTHER" id="PTHR38782:SF1">
    <property type="entry name" value="SIGMA-E FACTOR REGULATORY PROTEIN RSEB"/>
    <property type="match status" value="1"/>
</dbReference>
<sequence length="373" mass="41842">MNNHFYRWAIGLFLFVATASSSFANTNLITQNSNTSSTPSVKDTQMAINDLMQMSTAIRTSNYSLYFNVYNDTGLDEYKFTNYYVDNKRYATLTNLEGKPYSVYLKNGLVGNSKYALKGDTFEILPNIFNANFSELSQNYIIQKSGTSRVANRQARVYDITNKFANLYSYQVAVDNATNLPLKVVLVQRDLVNNSYTILSSFTVVYLETGIYRNILETIKDANINTGVVYDSKVDKNISKQFEKIVRLNFLPAGFKLVANNQLNMYGDSLISNNTGSPGQAKPMLAQTYSDGLFSFTIYVSKNPVTTEDHYYWVRGDTTMYAEDYAGHKLIIVGQLPLSLAKGIINSLGIFDANGVLSNKQHPNGYGQQLNTN</sequence>
<dbReference type="GO" id="GO:0030288">
    <property type="term" value="C:outer membrane-bounded periplasmic space"/>
    <property type="evidence" value="ECO:0007669"/>
    <property type="project" value="TreeGrafter"/>
</dbReference>
<comment type="subcellular location">
    <subcellularLocation>
        <location evidence="1">Periplasm</location>
    </subcellularLocation>
</comment>
<evidence type="ECO:0008006" key="10">
    <source>
        <dbReference type="Google" id="ProtNLM"/>
    </source>
</evidence>
<evidence type="ECO:0000313" key="9">
    <source>
        <dbReference type="Proteomes" id="UP000265916"/>
    </source>
</evidence>
<accession>A0A3A1YBT7</accession>